<evidence type="ECO:0000313" key="3">
    <source>
        <dbReference type="EMBL" id="KAL3534020.1"/>
    </source>
</evidence>
<evidence type="ECO:0000256" key="2">
    <source>
        <dbReference type="SAM" id="Phobius"/>
    </source>
</evidence>
<name>A0ABD3AS81_9GENT</name>
<dbReference type="EMBL" id="JBJUIK010000003">
    <property type="protein sequence ID" value="KAL3534020.1"/>
    <property type="molecule type" value="Genomic_DNA"/>
</dbReference>
<keyword evidence="4" id="KW-1185">Reference proteome</keyword>
<accession>A0ABD3AS81</accession>
<keyword evidence="2" id="KW-0472">Membrane</keyword>
<reference evidence="3 4" key="1">
    <citation type="submission" date="2024-11" db="EMBL/GenBank/DDBJ databases">
        <title>A near-complete genome assembly of Cinchona calisaya.</title>
        <authorList>
            <person name="Lian D.C."/>
            <person name="Zhao X.W."/>
            <person name="Wei L."/>
        </authorList>
    </citation>
    <scope>NUCLEOTIDE SEQUENCE [LARGE SCALE GENOMIC DNA]</scope>
    <source>
        <tissue evidence="3">Nenye</tissue>
    </source>
</reference>
<dbReference type="SUPFAM" id="SSF50475">
    <property type="entry name" value="FMN-binding split barrel"/>
    <property type="match status" value="1"/>
</dbReference>
<dbReference type="InterPro" id="IPR019308">
    <property type="entry name" value="TMEM214"/>
</dbReference>
<keyword evidence="2" id="KW-0812">Transmembrane</keyword>
<dbReference type="Gene3D" id="2.30.110.10">
    <property type="entry name" value="Electron Transport, Fmn-binding Protein, Chain A"/>
    <property type="match status" value="1"/>
</dbReference>
<comment type="caution">
    <text evidence="3">The sequence shown here is derived from an EMBL/GenBank/DDBJ whole genome shotgun (WGS) entry which is preliminary data.</text>
</comment>
<dbReference type="PANTHER" id="PTHR13448:SF14">
    <property type="entry name" value="F26K24.17 PROTEIN"/>
    <property type="match status" value="1"/>
</dbReference>
<evidence type="ECO:0000256" key="1">
    <source>
        <dbReference type="SAM" id="MobiDB-lite"/>
    </source>
</evidence>
<organism evidence="3 4">
    <name type="scientific">Cinchona calisaya</name>
    <dbReference type="NCBI Taxonomy" id="153742"/>
    <lineage>
        <taxon>Eukaryota</taxon>
        <taxon>Viridiplantae</taxon>
        <taxon>Streptophyta</taxon>
        <taxon>Embryophyta</taxon>
        <taxon>Tracheophyta</taxon>
        <taxon>Spermatophyta</taxon>
        <taxon>Magnoliopsida</taxon>
        <taxon>eudicotyledons</taxon>
        <taxon>Gunneridae</taxon>
        <taxon>Pentapetalae</taxon>
        <taxon>asterids</taxon>
        <taxon>lamiids</taxon>
        <taxon>Gentianales</taxon>
        <taxon>Rubiaceae</taxon>
        <taxon>Cinchonoideae</taxon>
        <taxon>Cinchoneae</taxon>
        <taxon>Cinchona</taxon>
    </lineage>
</organism>
<dbReference type="InterPro" id="IPR012349">
    <property type="entry name" value="Split_barrel_FMN-bd"/>
</dbReference>
<feature type="transmembrane region" description="Helical" evidence="2">
    <location>
        <begin position="564"/>
        <end position="589"/>
    </location>
</feature>
<feature type="region of interest" description="Disordered" evidence="1">
    <location>
        <begin position="1"/>
        <end position="31"/>
    </location>
</feature>
<evidence type="ECO:0000313" key="4">
    <source>
        <dbReference type="Proteomes" id="UP001630127"/>
    </source>
</evidence>
<dbReference type="AlphaFoldDB" id="A0ABD3AS81"/>
<dbReference type="Pfam" id="PF10151">
    <property type="entry name" value="TMEM214"/>
    <property type="match status" value="1"/>
</dbReference>
<dbReference type="Proteomes" id="UP001630127">
    <property type="component" value="Unassembled WGS sequence"/>
</dbReference>
<sequence length="591" mass="66022">MAKGTTTDGVAQPEVEEDEIAKGTTTNGMSGMTDADGAAWATLFSFVLKSHGSEEKGEDDIEMMPFANYLERTLTFATKTPWLKLFNELTRNKIAQDIHEAVYQIVTDWINEQSDEKLGNVVLWALDNILADLASGGSGSQVNMFVLISIILKEKPDILISLLPTLRDESIYCGQNKIPMIVWMIIQASQGDLPVGLYIWAREILPMMGVKSNPSPQTRDLILELVESILSAPNAEQILIAGAVRKGERLIPPSAFDLLLHLTFPVAPVKETARFLAIFPALQLIATADEPESNKQNQLAIQIQDYALRAIGEGNARLSERATQLFIWSLSVNPECYKRWDEIYEDNMESSVTILAKLEKQWPKPDDYHYLYETLNIFREKNEKLASSRDVARRAIVMEADKLCKELLRMLSRGWEKVARLPSIEEIRTVLDHSLRGMLSIFSQKHEGYPSGSMVDFASDANGSPILPVSRLAVHTKDLLSNSKCSLLVAKDPRDRAEVAENDKEAICTAYLARHPHAFWVDFCDFQFMRIEPKVIRCVATAALGSGCLYIIQLLKSMHIMLNLFLALFPSPPLDVTAAILFLLLSAGYSS</sequence>
<gene>
    <name evidence="3" type="ORF">ACH5RR_007541</name>
</gene>
<keyword evidence="2" id="KW-1133">Transmembrane helix</keyword>
<protein>
    <submittedName>
        <fullName evidence="3">Uncharacterized protein</fullName>
    </submittedName>
</protein>
<proteinExistence type="predicted"/>
<dbReference type="PANTHER" id="PTHR13448">
    <property type="entry name" value="TRANSMEMBRANE PROTEIN 214"/>
    <property type="match status" value="1"/>
</dbReference>
<feature type="transmembrane region" description="Helical" evidence="2">
    <location>
        <begin position="534"/>
        <end position="552"/>
    </location>
</feature>